<comment type="similarity">
    <text evidence="1">Belongs to the FlgM family.</text>
</comment>
<keyword evidence="3" id="KW-0678">Repressor</keyword>
<keyword evidence="4" id="KW-1005">Bacterial flagellum biogenesis</keyword>
<dbReference type="eggNOG" id="COG2747">
    <property type="taxonomic scope" value="Bacteria"/>
</dbReference>
<dbReference type="NCBIfam" id="TIGR03824">
    <property type="entry name" value="FlgM_jcvi"/>
    <property type="match status" value="1"/>
</dbReference>
<evidence type="ECO:0000259" key="7">
    <source>
        <dbReference type="Pfam" id="PF04316"/>
    </source>
</evidence>
<evidence type="ECO:0000256" key="3">
    <source>
        <dbReference type="ARBA" id="ARBA00022491"/>
    </source>
</evidence>
<evidence type="ECO:0000313" key="8">
    <source>
        <dbReference type="EMBL" id="ABI67542.1"/>
    </source>
</evidence>
<dbReference type="Proteomes" id="UP000001968">
    <property type="component" value="Chromosome"/>
</dbReference>
<evidence type="ECO:0000313" key="9">
    <source>
        <dbReference type="Proteomes" id="UP000001968"/>
    </source>
</evidence>
<evidence type="ECO:0000256" key="4">
    <source>
        <dbReference type="ARBA" id="ARBA00022795"/>
    </source>
</evidence>
<dbReference type="GO" id="GO:0045892">
    <property type="term" value="P:negative regulation of DNA-templated transcription"/>
    <property type="evidence" value="ECO:0007669"/>
    <property type="project" value="InterPro"/>
</dbReference>
<dbReference type="EMBL" id="CP000448">
    <property type="protein sequence ID" value="ABI67542.1"/>
    <property type="molecule type" value="Genomic_DNA"/>
</dbReference>
<dbReference type="GO" id="GO:0044781">
    <property type="term" value="P:bacterial-type flagellum organization"/>
    <property type="evidence" value="ECO:0007669"/>
    <property type="project" value="UniProtKB-KW"/>
</dbReference>
<sequence>MIISKTQLLNVLKIYNKGDNKVEKAQAARGAARADELAISRESKVKQKAMHAVRQADDIRLEKVAELQEQISAGTYTLSDDEVAEKMIERVLVDRLI</sequence>
<gene>
    <name evidence="8" type="ordered locus">Swol_0190</name>
</gene>
<keyword evidence="5" id="KW-0805">Transcription regulation</keyword>
<dbReference type="DNASU" id="4281646"/>
<keyword evidence="6" id="KW-0804">Transcription</keyword>
<dbReference type="SMR" id="Q0B0G2"/>
<evidence type="ECO:0000256" key="5">
    <source>
        <dbReference type="ARBA" id="ARBA00023015"/>
    </source>
</evidence>
<organism evidence="8 9">
    <name type="scientific">Syntrophomonas wolfei subsp. wolfei (strain DSM 2245B / Goettingen)</name>
    <dbReference type="NCBI Taxonomy" id="335541"/>
    <lineage>
        <taxon>Bacteria</taxon>
        <taxon>Bacillati</taxon>
        <taxon>Bacillota</taxon>
        <taxon>Clostridia</taxon>
        <taxon>Eubacteriales</taxon>
        <taxon>Syntrophomonadaceae</taxon>
        <taxon>Syntrophomonas</taxon>
    </lineage>
</organism>
<accession>Q0B0G2</accession>
<dbReference type="RefSeq" id="WP_011639651.1">
    <property type="nucleotide sequence ID" value="NC_008346.1"/>
</dbReference>
<evidence type="ECO:0000256" key="6">
    <source>
        <dbReference type="ARBA" id="ARBA00023163"/>
    </source>
</evidence>
<dbReference type="SUPFAM" id="SSF101498">
    <property type="entry name" value="Anti-sigma factor FlgM"/>
    <property type="match status" value="1"/>
</dbReference>
<proteinExistence type="inferred from homology"/>
<dbReference type="InterPro" id="IPR007412">
    <property type="entry name" value="FlgM"/>
</dbReference>
<dbReference type="STRING" id="335541.Swol_0190"/>
<dbReference type="OrthoDB" id="1683949at2"/>
<evidence type="ECO:0000256" key="1">
    <source>
        <dbReference type="ARBA" id="ARBA00005322"/>
    </source>
</evidence>
<dbReference type="HOGENOM" id="CLU_169011_3_4_9"/>
<keyword evidence="9" id="KW-1185">Reference proteome</keyword>
<dbReference type="InterPro" id="IPR035890">
    <property type="entry name" value="Anti-sigma-28_factor_FlgM_sf"/>
</dbReference>
<dbReference type="AlphaFoldDB" id="Q0B0G2"/>
<evidence type="ECO:0000256" key="2">
    <source>
        <dbReference type="ARBA" id="ARBA00017823"/>
    </source>
</evidence>
<dbReference type="Pfam" id="PF04316">
    <property type="entry name" value="FlgM"/>
    <property type="match status" value="1"/>
</dbReference>
<feature type="domain" description="Anti-sigma-28 factor FlgM C-terminal" evidence="7">
    <location>
        <begin position="35"/>
        <end position="89"/>
    </location>
</feature>
<dbReference type="KEGG" id="swo:Swol_0190"/>
<dbReference type="InterPro" id="IPR031316">
    <property type="entry name" value="FlgM_C"/>
</dbReference>
<protein>
    <recommendedName>
        <fullName evidence="2">Negative regulator of flagellin synthesis</fullName>
    </recommendedName>
</protein>
<name>Q0B0G2_SYNWW</name>
<reference evidence="9" key="1">
    <citation type="journal article" date="2010" name="Environ. Microbiol.">
        <title>The genome of Syntrophomonas wolfei: new insights into syntrophic metabolism and biohydrogen production.</title>
        <authorList>
            <person name="Sieber J.R."/>
            <person name="Sims D.R."/>
            <person name="Han C."/>
            <person name="Kim E."/>
            <person name="Lykidis A."/>
            <person name="Lapidus A.L."/>
            <person name="McDonnald E."/>
            <person name="Rohlin L."/>
            <person name="Culley D.E."/>
            <person name="Gunsalus R."/>
            <person name="McInerney M.J."/>
        </authorList>
    </citation>
    <scope>NUCLEOTIDE SEQUENCE [LARGE SCALE GENOMIC DNA]</scope>
    <source>
        <strain evidence="9">DSM 2245B / Goettingen</strain>
    </source>
</reference>